<evidence type="ECO:0000313" key="5">
    <source>
        <dbReference type="Proteomes" id="UP000005222"/>
    </source>
</evidence>
<keyword evidence="5" id="KW-1185">Reference proteome</keyword>
<feature type="region of interest" description="Disordered" evidence="1">
    <location>
        <begin position="538"/>
        <end position="560"/>
    </location>
</feature>
<dbReference type="AlphaFoldDB" id="G8YIL9"/>
<dbReference type="HOGENOM" id="CLU_021988_0_0_1"/>
<dbReference type="Pfam" id="PF12927">
    <property type="entry name" value="DUF3835"/>
    <property type="match status" value="2"/>
</dbReference>
<feature type="compositionally biased region" description="Polar residues" evidence="1">
    <location>
        <begin position="490"/>
        <end position="505"/>
    </location>
</feature>
<dbReference type="GO" id="GO:0051082">
    <property type="term" value="F:unfolded protein binding"/>
    <property type="evidence" value="ECO:0007669"/>
    <property type="project" value="InterPro"/>
</dbReference>
<gene>
    <name evidence="3" type="primary">Piso0_003266</name>
    <name evidence="3" type="ORF">GNLVRS01_PISO0G08542g</name>
    <name evidence="4" type="ORF">GNLVRS01_PISO0H08543g</name>
</gene>
<feature type="domain" description="DUF3835" evidence="2">
    <location>
        <begin position="677"/>
        <end position="740"/>
    </location>
</feature>
<dbReference type="GO" id="GO:0005737">
    <property type="term" value="C:cytoplasm"/>
    <property type="evidence" value="ECO:0007669"/>
    <property type="project" value="TreeGrafter"/>
</dbReference>
<sequence>MADALHHGALLDSSFDTSIDKMFTNIIENLERKKNSLTNTLDECITLQNMLRDDHERPVYMIHLGGDYFCEMTQNDAQRFVTRKTEMTSKLLSEFNSKIQSGKKARDELSQLEHSADSNVSQVSETNSEGFIDIVEELDEDGSVKSAKLNNKPFEDISYPLPSSNQKPKNPNQSKECPSETAVDYDREKTPRSAEDFPNKVDEIENESGHNKFEHNDEQIKELLEDMEIAVENNSSRNSNNINIADLLERIDNLNIEREDKFKLKEICVEETNKMNNVSLDVEEEKTDSRQATRDSSNEKSAPQKFDKDKINNPRDSVNISPDDLIELEIISDDLNNLNDESAYSDNEEWDYVFSDEEEEEEDSDDYADDYLFGNKKMNLIPSRGESNKSALNERLWEQVLESRNKLREKSSELQIPKNEKKKQKSVRFAENLEIKEIENVSEEIRNSNVKYERKSRFKQARLQSKNLAKGKSSSDMMAFTSEHKDNKVNESSVGRNESSISQDTVGKESESVLFDVVEKSSPSSNIPEDISQTLAIDDASKTTHETKSSTVIPSSKEGKSDLQMKDINLDYKSLQNDLEAMVQAYNLGFYEDDISTSGPLVSQLKDFEELNKYVEAYSQNMVKESPTGDVISSDEQAQNSSSTFERNFSEHEEEHNAVSQACSEELKEDPVLTDIKENEPEIEDCDIEQNVIDQEVKISYAKMKQRLLAKKSDESREKEFEPIDESGNNVRISRFKASKIGRLG</sequence>
<feature type="compositionally biased region" description="Basic and acidic residues" evidence="1">
    <location>
        <begin position="539"/>
        <end position="548"/>
    </location>
</feature>
<evidence type="ECO:0000313" key="3">
    <source>
        <dbReference type="EMBL" id="CCE80164.1"/>
    </source>
</evidence>
<evidence type="ECO:0000256" key="1">
    <source>
        <dbReference type="SAM" id="MobiDB-lite"/>
    </source>
</evidence>
<feature type="region of interest" description="Disordered" evidence="1">
    <location>
        <begin position="709"/>
        <end position="729"/>
    </location>
</feature>
<dbReference type="OrthoDB" id="21413at2759"/>
<protein>
    <submittedName>
        <fullName evidence="3">Piso0_003266 protein</fullName>
    </submittedName>
</protein>
<feature type="compositionally biased region" description="Basic and acidic residues" evidence="1">
    <location>
        <begin position="287"/>
        <end position="298"/>
    </location>
</feature>
<feature type="compositionally biased region" description="Basic and acidic residues" evidence="1">
    <location>
        <begin position="711"/>
        <end position="722"/>
    </location>
</feature>
<feature type="region of interest" description="Disordered" evidence="1">
    <location>
        <begin position="279"/>
        <end position="320"/>
    </location>
</feature>
<accession>G8YIL9</accession>
<organism evidence="3 5">
    <name type="scientific">Pichia sorbitophila (strain ATCC MYA-4447 / BCRC 22081 / CBS 7064 / NBRC 10061 / NRRL Y-12695)</name>
    <name type="common">Hybrid yeast</name>
    <dbReference type="NCBI Taxonomy" id="559304"/>
    <lineage>
        <taxon>Eukaryota</taxon>
        <taxon>Fungi</taxon>
        <taxon>Dikarya</taxon>
        <taxon>Ascomycota</taxon>
        <taxon>Saccharomycotina</taxon>
        <taxon>Pichiomycetes</taxon>
        <taxon>Debaryomycetaceae</taxon>
        <taxon>Millerozyma</taxon>
    </lineage>
</organism>
<dbReference type="EMBL" id="FO082052">
    <property type="protein sequence ID" value="CCE80929.1"/>
    <property type="molecule type" value="Genomic_DNA"/>
</dbReference>
<dbReference type="Proteomes" id="UP000005222">
    <property type="component" value="Chromosome H"/>
</dbReference>
<reference evidence="5" key="2">
    <citation type="journal article" date="2012" name="G3 (Bethesda)">
        <title>Pichia sorbitophila, an interspecies yeast hybrid reveals early steps of genome resolution following polyploidization.</title>
        <authorList>
            <person name="Leh Louis V."/>
            <person name="Despons L."/>
            <person name="Friedrich A."/>
            <person name="Martin T."/>
            <person name="Durrens P."/>
            <person name="Casaregola S."/>
            <person name="Neuveglise C."/>
            <person name="Fairhead C."/>
            <person name="Marck C."/>
            <person name="Cruz J.A."/>
            <person name="Straub M.L."/>
            <person name="Kugler V."/>
            <person name="Sacerdot C."/>
            <person name="Uzunov Z."/>
            <person name="Thierry A."/>
            <person name="Weiss S."/>
            <person name="Bleykasten C."/>
            <person name="De Montigny J."/>
            <person name="Jacques N."/>
            <person name="Jung P."/>
            <person name="Lemaire M."/>
            <person name="Mallet S."/>
            <person name="Morel G."/>
            <person name="Richard G.F."/>
            <person name="Sarkar A."/>
            <person name="Savel G."/>
            <person name="Schacherer J."/>
            <person name="Seret M.L."/>
            <person name="Talla E."/>
            <person name="Samson G."/>
            <person name="Jubin C."/>
            <person name="Poulain J."/>
            <person name="Vacherie B."/>
            <person name="Barbe V."/>
            <person name="Pelletier E."/>
            <person name="Sherman D.J."/>
            <person name="Westhof E."/>
            <person name="Weissenbach J."/>
            <person name="Baret P.V."/>
            <person name="Wincker P."/>
            <person name="Gaillardin C."/>
            <person name="Dujon B."/>
            <person name="Souciet J.L."/>
        </authorList>
    </citation>
    <scope>NUCLEOTIDE SEQUENCE [LARGE SCALE GENOMIC DNA]</scope>
    <source>
        <strain evidence="5">ATCC MYA-4447 / BCRC 22081 / CBS 7064 / NBRC 10061 / NRRL Y-12695</strain>
    </source>
</reference>
<dbReference type="GO" id="GO:0016272">
    <property type="term" value="C:prefoldin complex"/>
    <property type="evidence" value="ECO:0007669"/>
    <property type="project" value="InterPro"/>
</dbReference>
<dbReference type="GO" id="GO:1990114">
    <property type="term" value="P:RNA polymerase II core complex assembly"/>
    <property type="evidence" value="ECO:0007669"/>
    <property type="project" value="TreeGrafter"/>
</dbReference>
<feature type="region of interest" description="Disordered" evidence="1">
    <location>
        <begin position="626"/>
        <end position="655"/>
    </location>
</feature>
<feature type="compositionally biased region" description="Polar residues" evidence="1">
    <location>
        <begin position="634"/>
        <end position="647"/>
    </location>
</feature>
<dbReference type="GO" id="GO:0006457">
    <property type="term" value="P:protein folding"/>
    <property type="evidence" value="ECO:0007669"/>
    <property type="project" value="InterPro"/>
</dbReference>
<dbReference type="GO" id="GO:1990115">
    <property type="term" value="P:RNA polymerase III assembly"/>
    <property type="evidence" value="ECO:0007669"/>
    <property type="project" value="TreeGrafter"/>
</dbReference>
<dbReference type="eggNOG" id="ENOG502QVS0">
    <property type="taxonomic scope" value="Eukaryota"/>
</dbReference>
<feature type="region of interest" description="Disordered" evidence="1">
    <location>
        <begin position="455"/>
        <end position="507"/>
    </location>
</feature>
<dbReference type="STRING" id="559304.G8YIL9"/>
<dbReference type="PANTHER" id="PTHR12674">
    <property type="entry name" value="PREFOLDIN SUBUNIT 5"/>
    <property type="match status" value="1"/>
</dbReference>
<dbReference type="PANTHER" id="PTHR12674:SF2">
    <property type="entry name" value="PREFOLDIN SUBUNIT 5"/>
    <property type="match status" value="1"/>
</dbReference>
<proteinExistence type="predicted"/>
<feature type="compositionally biased region" description="Basic and acidic residues" evidence="1">
    <location>
        <begin position="184"/>
        <end position="214"/>
    </location>
</feature>
<feature type="compositionally biased region" description="Polar residues" evidence="1">
    <location>
        <begin position="462"/>
        <end position="476"/>
    </location>
</feature>
<dbReference type="SUPFAM" id="SSF46579">
    <property type="entry name" value="Prefoldin"/>
    <property type="match status" value="1"/>
</dbReference>
<reference evidence="3" key="1">
    <citation type="submission" date="2011-10" db="EMBL/GenBank/DDBJ databases">
        <authorList>
            <person name="Genoscope - CEA"/>
        </authorList>
    </citation>
    <scope>NUCLEOTIDE SEQUENCE</scope>
</reference>
<feature type="region of interest" description="Disordered" evidence="1">
    <location>
        <begin position="143"/>
        <end position="214"/>
    </location>
</feature>
<evidence type="ECO:0000313" key="4">
    <source>
        <dbReference type="EMBL" id="CCE80929.1"/>
    </source>
</evidence>
<dbReference type="InterPro" id="IPR011599">
    <property type="entry name" value="PFD_alpha_archaea"/>
</dbReference>
<feature type="domain" description="DUF3835" evidence="2">
    <location>
        <begin position="424"/>
        <end position="463"/>
    </location>
</feature>
<feature type="compositionally biased region" description="Polar residues" evidence="1">
    <location>
        <begin position="161"/>
        <end position="176"/>
    </location>
</feature>
<evidence type="ECO:0000259" key="2">
    <source>
        <dbReference type="Pfam" id="PF12927"/>
    </source>
</evidence>
<name>G8YIL9_PICSO</name>
<dbReference type="InParanoid" id="G8YIL9"/>
<dbReference type="EMBL" id="FO082053">
    <property type="protein sequence ID" value="CCE80164.1"/>
    <property type="molecule type" value="Genomic_DNA"/>
</dbReference>
<dbReference type="FunCoup" id="G8YIL9">
    <property type="interactions" value="203"/>
</dbReference>
<dbReference type="GO" id="GO:1990113">
    <property type="term" value="P:RNA polymerase I assembly"/>
    <property type="evidence" value="ECO:0007669"/>
    <property type="project" value="TreeGrafter"/>
</dbReference>
<dbReference type="InterPro" id="IPR024325">
    <property type="entry name" value="DUF3835"/>
</dbReference>
<dbReference type="Proteomes" id="UP000005222">
    <property type="component" value="Chromosome G"/>
</dbReference>